<dbReference type="Gene3D" id="1.20.5.170">
    <property type="match status" value="1"/>
</dbReference>
<evidence type="ECO:0000256" key="1">
    <source>
        <dbReference type="SAM" id="Coils"/>
    </source>
</evidence>
<evidence type="ECO:0008006" key="3">
    <source>
        <dbReference type="Google" id="ProtNLM"/>
    </source>
</evidence>
<keyword evidence="1" id="KW-0175">Coiled coil</keyword>
<dbReference type="AlphaFoldDB" id="A0A0F9JTW1"/>
<name>A0A0F9JTW1_9ZZZZ</name>
<comment type="caution">
    <text evidence="2">The sequence shown here is derived from an EMBL/GenBank/DDBJ whole genome shotgun (WGS) entry which is preliminary data.</text>
</comment>
<protein>
    <recommendedName>
        <fullName evidence="3">Cell division protein ZapB</fullName>
    </recommendedName>
</protein>
<dbReference type="EMBL" id="LAZR01016959">
    <property type="protein sequence ID" value="KKM02348.1"/>
    <property type="molecule type" value="Genomic_DNA"/>
</dbReference>
<gene>
    <name evidence="2" type="ORF">LCGC14_1785330</name>
</gene>
<dbReference type="SUPFAM" id="SSF90257">
    <property type="entry name" value="Myosin rod fragments"/>
    <property type="match status" value="1"/>
</dbReference>
<accession>A0A0F9JTW1</accession>
<organism evidence="2">
    <name type="scientific">marine sediment metagenome</name>
    <dbReference type="NCBI Taxonomy" id="412755"/>
    <lineage>
        <taxon>unclassified sequences</taxon>
        <taxon>metagenomes</taxon>
        <taxon>ecological metagenomes</taxon>
    </lineage>
</organism>
<sequence length="95" mass="10582">MSKQPDNEIPANIGGRQKEARTLDQLKNLDGKIVEAIVKVKALKEDKAKLEARIKELEGTLAEKDKEIKGLSEEKVDVRGQIEDLLGELESIETD</sequence>
<reference evidence="2" key="1">
    <citation type="journal article" date="2015" name="Nature">
        <title>Complex archaea that bridge the gap between prokaryotes and eukaryotes.</title>
        <authorList>
            <person name="Spang A."/>
            <person name="Saw J.H."/>
            <person name="Jorgensen S.L."/>
            <person name="Zaremba-Niedzwiedzka K."/>
            <person name="Martijn J."/>
            <person name="Lind A.E."/>
            <person name="van Eijk R."/>
            <person name="Schleper C."/>
            <person name="Guy L."/>
            <person name="Ettema T.J."/>
        </authorList>
    </citation>
    <scope>NUCLEOTIDE SEQUENCE</scope>
</reference>
<feature type="coiled-coil region" evidence="1">
    <location>
        <begin position="26"/>
        <end position="88"/>
    </location>
</feature>
<proteinExistence type="predicted"/>
<evidence type="ECO:0000313" key="2">
    <source>
        <dbReference type="EMBL" id="KKM02348.1"/>
    </source>
</evidence>